<reference evidence="2 3" key="1">
    <citation type="submission" date="2019-04" db="EMBL/GenBank/DDBJ databases">
        <title>An improved genome assembly and genetic linkage map for asparagus bean, Vigna unguiculata ssp. sesquipedialis.</title>
        <authorList>
            <person name="Xia Q."/>
            <person name="Zhang R."/>
            <person name="Dong Y."/>
        </authorList>
    </citation>
    <scope>NUCLEOTIDE SEQUENCE [LARGE SCALE GENOMIC DNA]</scope>
    <source>
        <tissue evidence="2">Leaf</tissue>
    </source>
</reference>
<dbReference type="Proteomes" id="UP000501690">
    <property type="component" value="Linkage Group LG6"/>
</dbReference>
<evidence type="ECO:0000256" key="1">
    <source>
        <dbReference type="SAM" id="MobiDB-lite"/>
    </source>
</evidence>
<feature type="region of interest" description="Disordered" evidence="1">
    <location>
        <begin position="29"/>
        <end position="58"/>
    </location>
</feature>
<name>A0A4D6M8W3_VIGUN</name>
<evidence type="ECO:0000313" key="3">
    <source>
        <dbReference type="Proteomes" id="UP000501690"/>
    </source>
</evidence>
<accession>A0A4D6M8W3</accession>
<dbReference type="EMBL" id="CP039350">
    <property type="protein sequence ID" value="QCD97253.1"/>
    <property type="molecule type" value="Genomic_DNA"/>
</dbReference>
<keyword evidence="3" id="KW-1185">Reference proteome</keyword>
<dbReference type="AlphaFoldDB" id="A0A4D6M8W3"/>
<proteinExistence type="predicted"/>
<gene>
    <name evidence="2" type="ORF">DEO72_LG6g1963</name>
</gene>
<organism evidence="2 3">
    <name type="scientific">Vigna unguiculata</name>
    <name type="common">Cowpea</name>
    <dbReference type="NCBI Taxonomy" id="3917"/>
    <lineage>
        <taxon>Eukaryota</taxon>
        <taxon>Viridiplantae</taxon>
        <taxon>Streptophyta</taxon>
        <taxon>Embryophyta</taxon>
        <taxon>Tracheophyta</taxon>
        <taxon>Spermatophyta</taxon>
        <taxon>Magnoliopsida</taxon>
        <taxon>eudicotyledons</taxon>
        <taxon>Gunneridae</taxon>
        <taxon>Pentapetalae</taxon>
        <taxon>rosids</taxon>
        <taxon>fabids</taxon>
        <taxon>Fabales</taxon>
        <taxon>Fabaceae</taxon>
        <taxon>Papilionoideae</taxon>
        <taxon>50 kb inversion clade</taxon>
        <taxon>NPAAA clade</taxon>
        <taxon>indigoferoid/millettioid clade</taxon>
        <taxon>Phaseoleae</taxon>
        <taxon>Vigna</taxon>
    </lineage>
</organism>
<feature type="compositionally biased region" description="Basic residues" evidence="1">
    <location>
        <begin position="47"/>
        <end position="58"/>
    </location>
</feature>
<feature type="compositionally biased region" description="Basic and acidic residues" evidence="1">
    <location>
        <begin position="33"/>
        <end position="43"/>
    </location>
</feature>
<sequence length="58" mass="6654">MGHSPQDIPRTLSGRVASSLMTTMIPRVCSHQSIDDHRKDRNTTYKATKKKRESVRSR</sequence>
<protein>
    <submittedName>
        <fullName evidence="2">Uncharacterized protein</fullName>
    </submittedName>
</protein>
<evidence type="ECO:0000313" key="2">
    <source>
        <dbReference type="EMBL" id="QCD97253.1"/>
    </source>
</evidence>